<name>A0A0F9D7D1_9ZZZZ</name>
<gene>
    <name evidence="1" type="ORF">LCGC14_2234930</name>
</gene>
<organism evidence="1">
    <name type="scientific">marine sediment metagenome</name>
    <dbReference type="NCBI Taxonomy" id="412755"/>
    <lineage>
        <taxon>unclassified sequences</taxon>
        <taxon>metagenomes</taxon>
        <taxon>ecological metagenomes</taxon>
    </lineage>
</organism>
<sequence length="73" mass="8333">MLKGDASTTGKWVVLFNFRWERALTASGAPEKSFLRALAHFETEEDADIFYSYCLSEGLVPTKRPRFPDLFNS</sequence>
<reference evidence="1" key="1">
    <citation type="journal article" date="2015" name="Nature">
        <title>Complex archaea that bridge the gap between prokaryotes and eukaryotes.</title>
        <authorList>
            <person name="Spang A."/>
            <person name="Saw J.H."/>
            <person name="Jorgensen S.L."/>
            <person name="Zaremba-Niedzwiedzka K."/>
            <person name="Martijn J."/>
            <person name="Lind A.E."/>
            <person name="van Eijk R."/>
            <person name="Schleper C."/>
            <person name="Guy L."/>
            <person name="Ettema T.J."/>
        </authorList>
    </citation>
    <scope>NUCLEOTIDE SEQUENCE</scope>
</reference>
<proteinExistence type="predicted"/>
<accession>A0A0F9D7D1</accession>
<evidence type="ECO:0000313" key="1">
    <source>
        <dbReference type="EMBL" id="KKL57484.1"/>
    </source>
</evidence>
<dbReference type="EMBL" id="LAZR01030150">
    <property type="protein sequence ID" value="KKL57484.1"/>
    <property type="molecule type" value="Genomic_DNA"/>
</dbReference>
<protein>
    <submittedName>
        <fullName evidence="1">Uncharacterized protein</fullName>
    </submittedName>
</protein>
<comment type="caution">
    <text evidence="1">The sequence shown here is derived from an EMBL/GenBank/DDBJ whole genome shotgun (WGS) entry which is preliminary data.</text>
</comment>
<dbReference type="AlphaFoldDB" id="A0A0F9D7D1"/>